<dbReference type="SMART" id="SM00225">
    <property type="entry name" value="BTB"/>
    <property type="match status" value="1"/>
</dbReference>
<sequence length="399" mass="43928">MPKHGINRQALGYSFYGQAKTSRSGSVISAPIGSWGTALSKPRSQSLRIQPCASPLSNSDLFIVLLGTMATIDIDPDGDLIIEIEEQRLRISSKVISLASPVFCAMLRSGFKEGTSQAMTSDPRIIPLPEDDLEAFKLVCRVIHFQLDQIPQELKIDALEKLALVCDKYQCTVAMRHCAALWLQRLSDSYLAAELNKQLLVAYLLDLPTAFSDISWRLMQAQAGPFEALPGLTDHPTVPCSLLGWSNCNPSNGPGMLTCVDVLNSRRVEINRKMERILMYPVSRLLGCSCRASSDGVTKYLSNLRTQQIAPYEDGFESLSLLKVVDKVSNLPNSLAGELSCSNSSYSRCELATSRDGTMKKKLTKDLSSLMDSEPGLCLDCVKTGRKSKVERTCRVQHL</sequence>
<evidence type="ECO:0000313" key="3">
    <source>
        <dbReference type="Proteomes" id="UP000053789"/>
    </source>
</evidence>
<dbReference type="GeneID" id="27701158"/>
<feature type="domain" description="BTB" evidence="1">
    <location>
        <begin position="78"/>
        <end position="152"/>
    </location>
</feature>
<evidence type="ECO:0000259" key="1">
    <source>
        <dbReference type="PROSITE" id="PS50097"/>
    </source>
</evidence>
<proteinExistence type="predicted"/>
<dbReference type="RefSeq" id="XP_016618003.1">
    <property type="nucleotide sequence ID" value="XM_016765958.1"/>
</dbReference>
<evidence type="ECO:0000313" key="2">
    <source>
        <dbReference type="EMBL" id="KIW91334.1"/>
    </source>
</evidence>
<dbReference type="AlphaFoldDB" id="A0A0D2I350"/>
<dbReference type="Pfam" id="PF00651">
    <property type="entry name" value="BTB"/>
    <property type="match status" value="1"/>
</dbReference>
<accession>A0A0D2I350</accession>
<dbReference type="CDD" id="cd18186">
    <property type="entry name" value="BTB_POZ_ZBTB_KLHL-like"/>
    <property type="match status" value="1"/>
</dbReference>
<dbReference type="SUPFAM" id="SSF54695">
    <property type="entry name" value="POZ domain"/>
    <property type="match status" value="1"/>
</dbReference>
<dbReference type="OrthoDB" id="5275938at2759"/>
<dbReference type="InterPro" id="IPR000210">
    <property type="entry name" value="BTB/POZ_dom"/>
</dbReference>
<dbReference type="EMBL" id="KN846991">
    <property type="protein sequence ID" value="KIW91334.1"/>
    <property type="molecule type" value="Genomic_DNA"/>
</dbReference>
<dbReference type="PROSITE" id="PS50097">
    <property type="entry name" value="BTB"/>
    <property type="match status" value="1"/>
</dbReference>
<dbReference type="Proteomes" id="UP000053789">
    <property type="component" value="Unassembled WGS sequence"/>
</dbReference>
<dbReference type="VEuPathDB" id="FungiDB:Z519_08230"/>
<dbReference type="InterPro" id="IPR011333">
    <property type="entry name" value="SKP1/BTB/POZ_sf"/>
</dbReference>
<reference evidence="2" key="1">
    <citation type="submission" date="2015-01" db="EMBL/GenBank/DDBJ databases">
        <title>The Genome Sequence of Cladophialophora bantiana CBS 173.52.</title>
        <authorList>
            <consortium name="The Broad Institute Genomics Platform"/>
            <person name="Cuomo C."/>
            <person name="de Hoog S."/>
            <person name="Gorbushina A."/>
            <person name="Stielow B."/>
            <person name="Teixiera M."/>
            <person name="Abouelleil A."/>
            <person name="Chapman S.B."/>
            <person name="Priest M."/>
            <person name="Young S.K."/>
            <person name="Wortman J."/>
            <person name="Nusbaum C."/>
            <person name="Birren B."/>
        </authorList>
    </citation>
    <scope>NUCLEOTIDE SEQUENCE [LARGE SCALE GENOMIC DNA]</scope>
    <source>
        <strain evidence="2">CBS 173.52</strain>
    </source>
</reference>
<name>A0A0D2I350_CLAB1</name>
<protein>
    <recommendedName>
        <fullName evidence="1">BTB domain-containing protein</fullName>
    </recommendedName>
</protein>
<dbReference type="HOGENOM" id="CLU_054243_1_0_1"/>
<gene>
    <name evidence="2" type="ORF">Z519_08230</name>
</gene>
<organism evidence="2 3">
    <name type="scientific">Cladophialophora bantiana (strain ATCC 10958 / CBS 173.52 / CDC B-1940 / NIH 8579)</name>
    <name type="common">Xylohypha bantiana</name>
    <dbReference type="NCBI Taxonomy" id="1442370"/>
    <lineage>
        <taxon>Eukaryota</taxon>
        <taxon>Fungi</taxon>
        <taxon>Dikarya</taxon>
        <taxon>Ascomycota</taxon>
        <taxon>Pezizomycotina</taxon>
        <taxon>Eurotiomycetes</taxon>
        <taxon>Chaetothyriomycetidae</taxon>
        <taxon>Chaetothyriales</taxon>
        <taxon>Herpotrichiellaceae</taxon>
        <taxon>Cladophialophora</taxon>
    </lineage>
</organism>
<keyword evidence="3" id="KW-1185">Reference proteome</keyword>
<dbReference type="Gene3D" id="3.30.710.10">
    <property type="entry name" value="Potassium Channel Kv1.1, Chain A"/>
    <property type="match status" value="1"/>
</dbReference>